<keyword evidence="3" id="KW-0406">Ion transport</keyword>
<dbReference type="EMBL" id="DWWJ01000135">
    <property type="protein sequence ID" value="HJC41418.1"/>
    <property type="molecule type" value="Genomic_DNA"/>
</dbReference>
<comment type="similarity">
    <text evidence="1">Belongs to the V-ATPase E subunit family.</text>
</comment>
<organism evidence="4 5">
    <name type="scientific">Candidatus Intestinimonas pullistercoris</name>
    <dbReference type="NCBI Taxonomy" id="2838623"/>
    <lineage>
        <taxon>Bacteria</taxon>
        <taxon>Bacillati</taxon>
        <taxon>Bacillota</taxon>
        <taxon>Clostridia</taxon>
        <taxon>Eubacteriales</taxon>
        <taxon>Intestinimonas</taxon>
    </lineage>
</organism>
<evidence type="ECO:0000256" key="2">
    <source>
        <dbReference type="ARBA" id="ARBA00022448"/>
    </source>
</evidence>
<dbReference type="AlphaFoldDB" id="A0A9D2P2W7"/>
<name>A0A9D2P2W7_9FIRM</name>
<reference evidence="4" key="2">
    <citation type="submission" date="2021-04" db="EMBL/GenBank/DDBJ databases">
        <authorList>
            <person name="Gilroy R."/>
        </authorList>
    </citation>
    <scope>NUCLEOTIDE SEQUENCE</scope>
    <source>
        <strain evidence="4">CHK186-1790</strain>
    </source>
</reference>
<evidence type="ECO:0008006" key="6">
    <source>
        <dbReference type="Google" id="ProtNLM"/>
    </source>
</evidence>
<evidence type="ECO:0000313" key="4">
    <source>
        <dbReference type="EMBL" id="HJC41418.1"/>
    </source>
</evidence>
<evidence type="ECO:0000256" key="1">
    <source>
        <dbReference type="ARBA" id="ARBA00005901"/>
    </source>
</evidence>
<dbReference type="Gene3D" id="1.20.5.620">
    <property type="entry name" value="F1F0 ATP synthase subunit B, membrane domain"/>
    <property type="match status" value="1"/>
</dbReference>
<protein>
    <recommendedName>
        <fullName evidence="6">V-type proton ATPase subunit E</fullName>
    </recommendedName>
</protein>
<dbReference type="SUPFAM" id="SSF160527">
    <property type="entry name" value="V-type ATPase subunit E-like"/>
    <property type="match status" value="1"/>
</dbReference>
<dbReference type="Pfam" id="PF01991">
    <property type="entry name" value="vATP-synt_E"/>
    <property type="match status" value="1"/>
</dbReference>
<sequence length="228" mass="24682">MNGIEKITGQIDADIQKEIDDLTAQAQAQAAEIGAGYDRQAQEQTQAILERGKRDAALRRERLGSVAQLEARKLTLSAKQEMVGRAFDLALQKLVDLPEADYIALLARLAVAASRTGREQVIFSQKDRARYGKQVVTQANEILARRVAPKLPEDLTASRAGAMLDRVVTGASAVLSGTGMLTLAEESRPMAGGLILRDGRVETNCSFEVLIRLQRGALSAEVAQVLFP</sequence>
<dbReference type="GO" id="GO:0033178">
    <property type="term" value="C:proton-transporting two-sector ATPase complex, catalytic domain"/>
    <property type="evidence" value="ECO:0007669"/>
    <property type="project" value="InterPro"/>
</dbReference>
<reference evidence="4" key="1">
    <citation type="journal article" date="2021" name="PeerJ">
        <title>Extensive microbial diversity within the chicken gut microbiome revealed by metagenomics and culture.</title>
        <authorList>
            <person name="Gilroy R."/>
            <person name="Ravi A."/>
            <person name="Getino M."/>
            <person name="Pursley I."/>
            <person name="Horton D.L."/>
            <person name="Alikhan N.F."/>
            <person name="Baker D."/>
            <person name="Gharbi K."/>
            <person name="Hall N."/>
            <person name="Watson M."/>
            <person name="Adriaenssens E.M."/>
            <person name="Foster-Nyarko E."/>
            <person name="Jarju S."/>
            <person name="Secka A."/>
            <person name="Antonio M."/>
            <person name="Oren A."/>
            <person name="Chaudhuri R.R."/>
            <person name="La Ragione R."/>
            <person name="Hildebrand F."/>
            <person name="Pallen M.J."/>
        </authorList>
    </citation>
    <scope>NUCLEOTIDE SEQUENCE</scope>
    <source>
        <strain evidence="4">CHK186-1790</strain>
    </source>
</reference>
<dbReference type="GO" id="GO:0046961">
    <property type="term" value="F:proton-transporting ATPase activity, rotational mechanism"/>
    <property type="evidence" value="ECO:0007669"/>
    <property type="project" value="InterPro"/>
</dbReference>
<comment type="caution">
    <text evidence="4">The sequence shown here is derived from an EMBL/GenBank/DDBJ whole genome shotgun (WGS) entry which is preliminary data.</text>
</comment>
<accession>A0A9D2P2W7</accession>
<evidence type="ECO:0000313" key="5">
    <source>
        <dbReference type="Proteomes" id="UP000823882"/>
    </source>
</evidence>
<gene>
    <name evidence="4" type="ORF">H9701_07690</name>
</gene>
<keyword evidence="2" id="KW-0813">Transport</keyword>
<dbReference type="InterPro" id="IPR002842">
    <property type="entry name" value="ATPase_V1_Esu"/>
</dbReference>
<proteinExistence type="inferred from homology"/>
<evidence type="ECO:0000256" key="3">
    <source>
        <dbReference type="ARBA" id="ARBA00023065"/>
    </source>
</evidence>
<dbReference type="Proteomes" id="UP000823882">
    <property type="component" value="Unassembled WGS sequence"/>
</dbReference>